<evidence type="ECO:0000313" key="3">
    <source>
        <dbReference type="Proteomes" id="UP001240150"/>
    </source>
</evidence>
<evidence type="ECO:0000313" key="2">
    <source>
        <dbReference type="EMBL" id="WIM93047.1"/>
    </source>
</evidence>
<dbReference type="RefSeq" id="WP_284914255.1">
    <property type="nucleotide sequence ID" value="NZ_CP126980.1"/>
</dbReference>
<accession>A0ABY8W6T3</accession>
<proteinExistence type="predicted"/>
<sequence>MLYRHGRTVIALAVLIALAGAATMIGSEAYRDMVGLSLFGVLALAFAGSLVVSNVACRHGPRTLRISGDGFTTPRHGGGLLMLASMFPLIGIGIAAAGIEATSGRHVVLGIAGVAVGLILLAGLAASLRTVPSVDFTRRGLTLTRLAGTIVVPWDALDPGRPTVRRRPPASSTLVIARPDLVERQGITGVSNAIVAEGVPVDLLLDAIRVYVGDPGRRAAIGTSAELDRLHAELPTAVPVPLAERPVREPGVTITGLAIRALLLAGSLTVEALTSNWWLEQAARTISGVLVISMAGKVHPMTWFRQRFAGNPPAPPRPE</sequence>
<keyword evidence="1" id="KW-0472">Membrane</keyword>
<dbReference type="Proteomes" id="UP001240150">
    <property type="component" value="Chromosome"/>
</dbReference>
<keyword evidence="1" id="KW-1133">Transmembrane helix</keyword>
<evidence type="ECO:0000256" key="1">
    <source>
        <dbReference type="SAM" id="Phobius"/>
    </source>
</evidence>
<feature type="transmembrane region" description="Helical" evidence="1">
    <location>
        <begin position="107"/>
        <end position="128"/>
    </location>
</feature>
<dbReference type="EMBL" id="CP126980">
    <property type="protein sequence ID" value="WIM93047.1"/>
    <property type="molecule type" value="Genomic_DNA"/>
</dbReference>
<keyword evidence="3" id="KW-1185">Reference proteome</keyword>
<reference evidence="2 3" key="1">
    <citation type="submission" date="2023-06" db="EMBL/GenBank/DDBJ databases">
        <authorList>
            <person name="Yushchuk O."/>
            <person name="Binda E."/>
            <person name="Ruckert-Reed C."/>
            <person name="Fedorenko V."/>
            <person name="Kalinowski J."/>
            <person name="Marinelli F."/>
        </authorList>
    </citation>
    <scope>NUCLEOTIDE SEQUENCE [LARGE SCALE GENOMIC DNA]</scope>
    <source>
        <strain evidence="2 3">NRRL 3884</strain>
    </source>
</reference>
<feature type="transmembrane region" description="Helical" evidence="1">
    <location>
        <begin position="78"/>
        <end position="101"/>
    </location>
</feature>
<feature type="transmembrane region" description="Helical" evidence="1">
    <location>
        <begin position="37"/>
        <end position="57"/>
    </location>
</feature>
<gene>
    <name evidence="2" type="ORF">ACTOB_005012</name>
</gene>
<organism evidence="2 3">
    <name type="scientific">Actinoplanes oblitus</name>
    <dbReference type="NCBI Taxonomy" id="3040509"/>
    <lineage>
        <taxon>Bacteria</taxon>
        <taxon>Bacillati</taxon>
        <taxon>Actinomycetota</taxon>
        <taxon>Actinomycetes</taxon>
        <taxon>Micromonosporales</taxon>
        <taxon>Micromonosporaceae</taxon>
        <taxon>Actinoplanes</taxon>
    </lineage>
</organism>
<keyword evidence="1" id="KW-0812">Transmembrane</keyword>
<name>A0ABY8W6T3_9ACTN</name>
<protein>
    <submittedName>
        <fullName evidence="2">Uncharacterized protein</fullName>
    </submittedName>
</protein>